<evidence type="ECO:0000256" key="1">
    <source>
        <dbReference type="SAM" id="Coils"/>
    </source>
</evidence>
<evidence type="ECO:0000256" key="2">
    <source>
        <dbReference type="SAM" id="MobiDB-lite"/>
    </source>
</evidence>
<feature type="compositionally biased region" description="Basic and acidic residues" evidence="2">
    <location>
        <begin position="305"/>
        <end position="321"/>
    </location>
</feature>
<dbReference type="AlphaFoldDB" id="A0A7S1FDG6"/>
<accession>A0A7S1FDG6</accession>
<dbReference type="EMBL" id="HBFQ01046937">
    <property type="protein sequence ID" value="CAD8859013.1"/>
    <property type="molecule type" value="Transcribed_RNA"/>
</dbReference>
<reference evidence="3" key="1">
    <citation type="submission" date="2021-01" db="EMBL/GenBank/DDBJ databases">
        <authorList>
            <person name="Corre E."/>
            <person name="Pelletier E."/>
            <person name="Niang G."/>
            <person name="Scheremetjew M."/>
            <person name="Finn R."/>
            <person name="Kale V."/>
            <person name="Holt S."/>
            <person name="Cochrane G."/>
            <person name="Meng A."/>
            <person name="Brown T."/>
            <person name="Cohen L."/>
        </authorList>
    </citation>
    <scope>NUCLEOTIDE SEQUENCE</scope>
</reference>
<organism evidence="3">
    <name type="scientific">Noctiluca scintillans</name>
    <name type="common">Sea sparkle</name>
    <name type="synonym">Red tide dinoflagellate</name>
    <dbReference type="NCBI Taxonomy" id="2966"/>
    <lineage>
        <taxon>Eukaryota</taxon>
        <taxon>Sar</taxon>
        <taxon>Alveolata</taxon>
        <taxon>Dinophyceae</taxon>
        <taxon>Noctilucales</taxon>
        <taxon>Noctilucaceae</taxon>
        <taxon>Noctiluca</taxon>
    </lineage>
</organism>
<keyword evidence="1" id="KW-0175">Coiled coil</keyword>
<feature type="region of interest" description="Disordered" evidence="2">
    <location>
        <begin position="265"/>
        <end position="329"/>
    </location>
</feature>
<protein>
    <submittedName>
        <fullName evidence="3">Uncharacterized protein</fullName>
    </submittedName>
</protein>
<proteinExistence type="predicted"/>
<name>A0A7S1FDG6_NOCSC</name>
<feature type="coiled-coil region" evidence="1">
    <location>
        <begin position="116"/>
        <end position="182"/>
    </location>
</feature>
<evidence type="ECO:0000313" key="3">
    <source>
        <dbReference type="EMBL" id="CAD8859013.1"/>
    </source>
</evidence>
<feature type="compositionally biased region" description="Polar residues" evidence="2">
    <location>
        <begin position="266"/>
        <end position="285"/>
    </location>
</feature>
<sequence length="329" mass="36320">MPDMRAQTPHSVGGVFARGSVANSFSSRRSSETEVEALRDGVVNDVTRPGLVGCAEKYSTSQGILQLDTERQRLIRRTQELETIVEMLRTSESQPNQDVFSNQGKVNELMMRAAEKKFLEEQFAGAQQALAEREEALSRLENEHVALEQEGLAQEAALTEQLIRYEDVVQNLEQHITTMERLIESPGFPALVQLRDRVTEADECGRVVSAELDTLRRVQSFNERSGSRSGSLSPSRPVAGGVRDIVLPFAQPTAFGVPCLPVAERGSNSQGGPPTAYSLPQSFVQSVPGPPTPRRSVQGKGVVGRRPEMSSRTDGRQRDWLTRTPRMMC</sequence>
<gene>
    <name evidence="3" type="ORF">NSCI0253_LOCUS33367</name>
</gene>